<evidence type="ECO:0000256" key="1">
    <source>
        <dbReference type="SAM" id="MobiDB-lite"/>
    </source>
</evidence>
<dbReference type="InterPro" id="IPR023393">
    <property type="entry name" value="START-like_dom_sf"/>
</dbReference>
<feature type="region of interest" description="Disordered" evidence="1">
    <location>
        <begin position="46"/>
        <end position="69"/>
    </location>
</feature>
<evidence type="ECO:0000313" key="2">
    <source>
        <dbReference type="EMBL" id="KAL0264599.1"/>
    </source>
</evidence>
<evidence type="ECO:0008006" key="4">
    <source>
        <dbReference type="Google" id="ProtNLM"/>
    </source>
</evidence>
<dbReference type="GeneID" id="92004634"/>
<reference evidence="2 3" key="1">
    <citation type="submission" date="2024-02" db="EMBL/GenBank/DDBJ databases">
        <title>De novo assembly and annotation of 12 fungi associated with fruit tree decline syndrome in Ontario, Canada.</title>
        <authorList>
            <person name="Sulman M."/>
            <person name="Ellouze W."/>
            <person name="Ilyukhin E."/>
        </authorList>
    </citation>
    <scope>NUCLEOTIDE SEQUENCE [LARGE SCALE GENOMIC DNA]</scope>
    <source>
        <strain evidence="2 3">FDS-637</strain>
    </source>
</reference>
<organism evidence="2 3">
    <name type="scientific">Diplodia seriata</name>
    <dbReference type="NCBI Taxonomy" id="420778"/>
    <lineage>
        <taxon>Eukaryota</taxon>
        <taxon>Fungi</taxon>
        <taxon>Dikarya</taxon>
        <taxon>Ascomycota</taxon>
        <taxon>Pezizomycotina</taxon>
        <taxon>Dothideomycetes</taxon>
        <taxon>Dothideomycetes incertae sedis</taxon>
        <taxon>Botryosphaeriales</taxon>
        <taxon>Botryosphaeriaceae</taxon>
        <taxon>Diplodia</taxon>
    </lineage>
</organism>
<feature type="compositionally biased region" description="Low complexity" evidence="1">
    <location>
        <begin position="46"/>
        <end position="62"/>
    </location>
</feature>
<gene>
    <name evidence="2" type="ORF">SLS55_000549</name>
</gene>
<dbReference type="RefSeq" id="XP_066637339.1">
    <property type="nucleotide sequence ID" value="XM_066772060.1"/>
</dbReference>
<sequence length="195" mass="21188">MASSSPSSVFNPTASSTIAAPPERVFALLIDRTTWPRWNTFIPRADVVPEPSAAPPSSAATTPDDDDGKVKLGQTLKFTVQARVLGALRNVPGGSLELVNVLSTPGDSNGNGAERGVWRVGWSQSPKMMPDWLMRTQRVNEVVADEDGRGGCTYRTYMTFDGPMAYVVKWLTGWMIQDGLIMWAEGLKEEAEKAA</sequence>
<keyword evidence="3" id="KW-1185">Reference proteome</keyword>
<comment type="caution">
    <text evidence="2">The sequence shown here is derived from an EMBL/GenBank/DDBJ whole genome shotgun (WGS) entry which is preliminary data.</text>
</comment>
<dbReference type="Proteomes" id="UP001430584">
    <property type="component" value="Unassembled WGS sequence"/>
</dbReference>
<dbReference type="EMBL" id="JAJVCZ030000001">
    <property type="protein sequence ID" value="KAL0264599.1"/>
    <property type="molecule type" value="Genomic_DNA"/>
</dbReference>
<name>A0ABR3CUL7_9PEZI</name>
<dbReference type="SUPFAM" id="SSF55961">
    <property type="entry name" value="Bet v1-like"/>
    <property type="match status" value="1"/>
</dbReference>
<accession>A0ABR3CUL7</accession>
<proteinExistence type="predicted"/>
<evidence type="ECO:0000313" key="3">
    <source>
        <dbReference type="Proteomes" id="UP001430584"/>
    </source>
</evidence>
<dbReference type="Gene3D" id="3.30.530.20">
    <property type="match status" value="1"/>
</dbReference>
<protein>
    <recommendedName>
        <fullName evidence="4">Polyketide cyclase dehydrase</fullName>
    </recommendedName>
</protein>